<evidence type="ECO:0000313" key="2">
    <source>
        <dbReference type="EMBL" id="MFB9554411.1"/>
    </source>
</evidence>
<accession>A0ABV5QLP8</accession>
<dbReference type="RefSeq" id="WP_345487012.1">
    <property type="nucleotide sequence ID" value="NZ_BAAAWU010000001.1"/>
</dbReference>
<proteinExistence type="predicted"/>
<evidence type="ECO:0000256" key="1">
    <source>
        <dbReference type="SAM" id="MobiDB-lite"/>
    </source>
</evidence>
<feature type="region of interest" description="Disordered" evidence="1">
    <location>
        <begin position="1"/>
        <end position="25"/>
    </location>
</feature>
<dbReference type="EMBL" id="JBHMCT010000007">
    <property type="protein sequence ID" value="MFB9554411.1"/>
    <property type="molecule type" value="Genomic_DNA"/>
</dbReference>
<keyword evidence="3" id="KW-1185">Reference proteome</keyword>
<evidence type="ECO:0000313" key="3">
    <source>
        <dbReference type="Proteomes" id="UP001589716"/>
    </source>
</evidence>
<sequence length="150" mass="16645">MSSDGKNDPLPRMSKAEAEAWAEHWTESMARTAEAEIIPADRQANFHDCSGKNGESADDGRFVLMYDARAKLPRARQAAGIRAIKAELEKRGFEIVGYRSDPTMDPANLVDAKQPKERFFVSAGDLDDELITLIVHTPCLLPPGVEQQEF</sequence>
<protein>
    <submittedName>
        <fullName evidence="2">Uncharacterized protein</fullName>
    </submittedName>
</protein>
<reference evidence="2 3" key="1">
    <citation type="submission" date="2024-09" db="EMBL/GenBank/DDBJ databases">
        <authorList>
            <person name="Sun Q."/>
            <person name="Mori K."/>
        </authorList>
    </citation>
    <scope>NUCLEOTIDE SEQUENCE [LARGE SCALE GENOMIC DNA]</scope>
    <source>
        <strain evidence="2 3">JCM 4414</strain>
    </source>
</reference>
<dbReference type="Proteomes" id="UP001589716">
    <property type="component" value="Unassembled WGS sequence"/>
</dbReference>
<name>A0ABV5QLP8_9ACTN</name>
<organism evidence="2 3">
    <name type="scientific">Streptomyces roseoviridis</name>
    <dbReference type="NCBI Taxonomy" id="67361"/>
    <lineage>
        <taxon>Bacteria</taxon>
        <taxon>Bacillati</taxon>
        <taxon>Actinomycetota</taxon>
        <taxon>Actinomycetes</taxon>
        <taxon>Kitasatosporales</taxon>
        <taxon>Streptomycetaceae</taxon>
        <taxon>Streptomyces</taxon>
    </lineage>
</organism>
<comment type="caution">
    <text evidence="2">The sequence shown here is derived from an EMBL/GenBank/DDBJ whole genome shotgun (WGS) entry which is preliminary data.</text>
</comment>
<gene>
    <name evidence="2" type="ORF">ACFFTP_09430</name>
</gene>